<comment type="subcellular location">
    <subcellularLocation>
        <location evidence="1">Apical cell membrane</location>
        <topology evidence="1">Multi-pass membrane protein</topology>
    </subcellularLocation>
</comment>
<dbReference type="GO" id="GO:0016324">
    <property type="term" value="C:apical plasma membrane"/>
    <property type="evidence" value="ECO:0007669"/>
    <property type="project" value="UniProtKB-SubCell"/>
</dbReference>
<sequence>MTEHSLSQSEIIPTNSWNSLGESVAQHREVRWKDMNSSARIKHVTKLILKFMCLLLLLYIFVCSLDIMSSAFRLVGGRITGKAFTEGAVLSNPIAGLMLGLLATVVVQSSSTSTSIVVSMVSSSILPVKRAIPIIMGANIGTSVTNTIVALTQSNRRDEFRRAFAGATVHDMFNWVTVIVLLPLEIVSGLLFHLTEAITRTISLDRKASSNPQFLNVLTRPLTHRIIQLNEKVIQNIALGSVETDVSLVKHYCSYKNTTDTNGTFILTPEKYCGFLFAKVSWPDWGIGLLLLILSIISLCTCLILLVKLLQSMLKGTISTVIHKTVNADFPGVFHHLTPYLAIAVGCIFTILVQSSSIFTSTLTPLVGLGIITIERMYPFTLGSNIGTTITGIMAALTAATAQELRNSLQIALCHTFFNIFGILLWFPIPFMRNIPIALAKKLGETTAEYRWFAIVYIVASFFVIPAIIFAISLAGWYVFIGVFGPILLIILLIIIINVFQVHKPKYLPDRLKTWSWLPRPFRTLAWYDENFFNNHKRLLCCNRHQSNDSSITIKENIDKKSGCVNATFDDFDRLSGISTRF</sequence>
<dbReference type="GO" id="GO:0044341">
    <property type="term" value="P:sodium-dependent phosphate transport"/>
    <property type="evidence" value="ECO:0007669"/>
    <property type="project" value="InterPro"/>
</dbReference>
<evidence type="ECO:0000313" key="9">
    <source>
        <dbReference type="EMBL" id="CAF0958067.1"/>
    </source>
</evidence>
<keyword evidence="5 7" id="KW-1133">Transmembrane helix</keyword>
<evidence type="ECO:0000256" key="4">
    <source>
        <dbReference type="ARBA" id="ARBA00022692"/>
    </source>
</evidence>
<dbReference type="OrthoDB" id="76259at2759"/>
<keyword evidence="10" id="KW-1185">Reference proteome</keyword>
<dbReference type="PANTHER" id="PTHR10010:SF46">
    <property type="entry name" value="SODIUM-DEPENDENT PHOSPHATE TRANSPORT PROTEIN 2B"/>
    <property type="match status" value="1"/>
</dbReference>
<feature type="transmembrane region" description="Helical" evidence="7">
    <location>
        <begin position="358"/>
        <end position="374"/>
    </location>
</feature>
<feature type="transmembrane region" description="Helical" evidence="7">
    <location>
        <begin position="47"/>
        <end position="68"/>
    </location>
</feature>
<dbReference type="GO" id="GO:0005436">
    <property type="term" value="F:sodium:phosphate symporter activity"/>
    <property type="evidence" value="ECO:0007669"/>
    <property type="project" value="InterPro"/>
</dbReference>
<name>A0A813WES6_ADIRI</name>
<feature type="transmembrane region" description="Helical" evidence="7">
    <location>
        <begin position="172"/>
        <end position="194"/>
    </location>
</feature>
<feature type="transmembrane region" description="Helical" evidence="7">
    <location>
        <begin position="330"/>
        <end position="352"/>
    </location>
</feature>
<accession>A0A813WES6</accession>
<evidence type="ECO:0000313" key="8">
    <source>
        <dbReference type="EMBL" id="CAF0849715.1"/>
    </source>
</evidence>
<dbReference type="EMBL" id="CAJNOJ010000049">
    <property type="protein sequence ID" value="CAF0958067.1"/>
    <property type="molecule type" value="Genomic_DNA"/>
</dbReference>
<feature type="transmembrane region" description="Helical" evidence="7">
    <location>
        <begin position="285"/>
        <end position="310"/>
    </location>
</feature>
<feature type="transmembrane region" description="Helical" evidence="7">
    <location>
        <begin position="386"/>
        <end position="403"/>
    </location>
</feature>
<evidence type="ECO:0000313" key="10">
    <source>
        <dbReference type="Proteomes" id="UP000663828"/>
    </source>
</evidence>
<dbReference type="EMBL" id="CAJNOR010000233">
    <property type="protein sequence ID" value="CAF0849715.1"/>
    <property type="molecule type" value="Genomic_DNA"/>
</dbReference>
<dbReference type="Pfam" id="PF02690">
    <property type="entry name" value="Na_Pi_cotrans"/>
    <property type="match status" value="2"/>
</dbReference>
<dbReference type="PANTHER" id="PTHR10010">
    <property type="entry name" value="SOLUTE CARRIER FAMILY 34 SODIUM PHOSPHATE , MEMBER 2-RELATED"/>
    <property type="match status" value="1"/>
</dbReference>
<proteinExistence type="inferred from homology"/>
<evidence type="ECO:0000256" key="1">
    <source>
        <dbReference type="ARBA" id="ARBA00004424"/>
    </source>
</evidence>
<evidence type="ECO:0000256" key="6">
    <source>
        <dbReference type="ARBA" id="ARBA00023136"/>
    </source>
</evidence>
<feature type="transmembrane region" description="Helical" evidence="7">
    <location>
        <begin position="409"/>
        <end position="429"/>
    </location>
</feature>
<protein>
    <submittedName>
        <fullName evidence="8">Uncharacterized protein</fullName>
    </submittedName>
</protein>
<reference evidence="8" key="1">
    <citation type="submission" date="2021-02" db="EMBL/GenBank/DDBJ databases">
        <authorList>
            <person name="Nowell W R."/>
        </authorList>
    </citation>
    <scope>NUCLEOTIDE SEQUENCE</scope>
</reference>
<dbReference type="Proteomes" id="UP000663828">
    <property type="component" value="Unassembled WGS sequence"/>
</dbReference>
<evidence type="ECO:0000256" key="7">
    <source>
        <dbReference type="SAM" id="Phobius"/>
    </source>
</evidence>
<feature type="transmembrane region" description="Helical" evidence="7">
    <location>
        <begin position="89"/>
        <end position="111"/>
    </location>
</feature>
<organism evidence="8 10">
    <name type="scientific">Adineta ricciae</name>
    <name type="common">Rotifer</name>
    <dbReference type="NCBI Taxonomy" id="249248"/>
    <lineage>
        <taxon>Eukaryota</taxon>
        <taxon>Metazoa</taxon>
        <taxon>Spiralia</taxon>
        <taxon>Gnathifera</taxon>
        <taxon>Rotifera</taxon>
        <taxon>Eurotatoria</taxon>
        <taxon>Bdelloidea</taxon>
        <taxon>Adinetida</taxon>
        <taxon>Adinetidae</taxon>
        <taxon>Adineta</taxon>
    </lineage>
</organism>
<comment type="similarity">
    <text evidence="2">Belongs to the SLC34A transporter family.</text>
</comment>
<feature type="transmembrane region" description="Helical" evidence="7">
    <location>
        <begin position="131"/>
        <end position="151"/>
    </location>
</feature>
<dbReference type="NCBIfam" id="TIGR01013">
    <property type="entry name" value="2a58"/>
    <property type="match status" value="1"/>
</dbReference>
<comment type="caution">
    <text evidence="8">The sequence shown here is derived from an EMBL/GenBank/DDBJ whole genome shotgun (WGS) entry which is preliminary data.</text>
</comment>
<dbReference type="InterPro" id="IPR003841">
    <property type="entry name" value="Na/Pi_transpt"/>
</dbReference>
<feature type="transmembrane region" description="Helical" evidence="7">
    <location>
        <begin position="478"/>
        <end position="500"/>
    </location>
</feature>
<dbReference type="AlphaFoldDB" id="A0A813WES6"/>
<evidence type="ECO:0000256" key="3">
    <source>
        <dbReference type="ARBA" id="ARBA00022475"/>
    </source>
</evidence>
<keyword evidence="3" id="KW-1003">Cell membrane</keyword>
<keyword evidence="6 7" id="KW-0472">Membrane</keyword>
<evidence type="ECO:0000256" key="5">
    <source>
        <dbReference type="ARBA" id="ARBA00022989"/>
    </source>
</evidence>
<dbReference type="Proteomes" id="UP000663852">
    <property type="component" value="Unassembled WGS sequence"/>
</dbReference>
<gene>
    <name evidence="9" type="ORF">EDS130_LOCUS12701</name>
    <name evidence="8" type="ORF">XAT740_LOCUS5415</name>
</gene>
<keyword evidence="4 7" id="KW-0812">Transmembrane</keyword>
<feature type="transmembrane region" description="Helical" evidence="7">
    <location>
        <begin position="450"/>
        <end position="472"/>
    </location>
</feature>
<evidence type="ECO:0000256" key="2">
    <source>
        <dbReference type="ARBA" id="ARBA00005808"/>
    </source>
</evidence>